<dbReference type="GO" id="GO:0009289">
    <property type="term" value="C:pilus"/>
    <property type="evidence" value="ECO:0007669"/>
    <property type="project" value="UniProtKB-SubCell"/>
</dbReference>
<feature type="signal peptide" evidence="5">
    <location>
        <begin position="1"/>
        <end position="24"/>
    </location>
</feature>
<dbReference type="PANTHER" id="PTHR33420">
    <property type="entry name" value="FIMBRIAL SUBUNIT ELFA-RELATED"/>
    <property type="match status" value="1"/>
</dbReference>
<protein>
    <submittedName>
        <fullName evidence="6">Major type 1 subunit fimbrin (Pilin)</fullName>
    </submittedName>
</protein>
<evidence type="ECO:0000313" key="7">
    <source>
        <dbReference type="Proteomes" id="UP000190341"/>
    </source>
</evidence>
<dbReference type="Proteomes" id="UP000190341">
    <property type="component" value="Unassembled WGS sequence"/>
</dbReference>
<reference evidence="6 7" key="1">
    <citation type="submission" date="2017-02" db="EMBL/GenBank/DDBJ databases">
        <authorList>
            <person name="Peterson S.W."/>
        </authorList>
    </citation>
    <scope>NUCLEOTIDE SEQUENCE [LARGE SCALE GENOMIC DNA]</scope>
    <source>
        <strain evidence="6 7">P15</strain>
    </source>
</reference>
<dbReference type="OrthoDB" id="6494728at2"/>
<dbReference type="Pfam" id="PF16970">
    <property type="entry name" value="FimA"/>
    <property type="match status" value="1"/>
</dbReference>
<dbReference type="InterPro" id="IPR008966">
    <property type="entry name" value="Adhesion_dom_sf"/>
</dbReference>
<evidence type="ECO:0000256" key="5">
    <source>
        <dbReference type="SAM" id="SignalP"/>
    </source>
</evidence>
<keyword evidence="3 5" id="KW-0732">Signal</keyword>
<dbReference type="InterPro" id="IPR036937">
    <property type="entry name" value="Adhesion_dom_fimbrial_sf"/>
</dbReference>
<evidence type="ECO:0000256" key="1">
    <source>
        <dbReference type="ARBA" id="ARBA00004561"/>
    </source>
</evidence>
<keyword evidence="4" id="KW-0281">Fimbrium</keyword>
<organism evidence="6 7">
    <name type="scientific">Pseudoxanthomonas indica</name>
    <dbReference type="NCBI Taxonomy" id="428993"/>
    <lineage>
        <taxon>Bacteria</taxon>
        <taxon>Pseudomonadati</taxon>
        <taxon>Pseudomonadota</taxon>
        <taxon>Gammaproteobacteria</taxon>
        <taxon>Lysobacterales</taxon>
        <taxon>Lysobacteraceae</taxon>
        <taxon>Pseudoxanthomonas</taxon>
    </lineage>
</organism>
<comment type="subcellular location">
    <subcellularLocation>
        <location evidence="1">Fimbrium</location>
    </subcellularLocation>
</comment>
<comment type="similarity">
    <text evidence="2">Belongs to the fimbrial protein family.</text>
</comment>
<keyword evidence="7" id="KW-1185">Reference proteome</keyword>
<feature type="chain" id="PRO_5012436934" evidence="5">
    <location>
        <begin position="25"/>
        <end position="192"/>
    </location>
</feature>
<dbReference type="AlphaFoldDB" id="A0A1T5K5E6"/>
<dbReference type="RefSeq" id="WP_079723672.1">
    <property type="nucleotide sequence ID" value="NZ_BMCL01000002.1"/>
</dbReference>
<evidence type="ECO:0000256" key="3">
    <source>
        <dbReference type="ARBA" id="ARBA00022729"/>
    </source>
</evidence>
<dbReference type="EMBL" id="FUZV01000001">
    <property type="protein sequence ID" value="SKC58678.1"/>
    <property type="molecule type" value="Genomic_DNA"/>
</dbReference>
<evidence type="ECO:0000256" key="2">
    <source>
        <dbReference type="ARBA" id="ARBA00006671"/>
    </source>
</evidence>
<sequence length="192" mass="19006">MKKHLLSAALLAVLGFSTIGAASAVDGKITFTGTISDQTCSVTGGTGTNGAAGDFTVTLPTVATTALSAADKVAGETPFTVVIGGSGQTGCGAGTPAKVARLHFEALSSPVSASTGRLINQAASGATKVEVELLSKDNKPINIATGENATGSEETITGNTATLKYGARYHATGGASTAGAVSTYVNYTIVYK</sequence>
<proteinExistence type="inferred from homology"/>
<name>A0A1T5K5E6_9GAMM</name>
<gene>
    <name evidence="6" type="ORF">SAMN06296058_1362</name>
</gene>
<dbReference type="InterPro" id="IPR050263">
    <property type="entry name" value="Bact_Fimbrial_Adh_Pro"/>
</dbReference>
<dbReference type="STRING" id="428993.SAMN06296058_1362"/>
<evidence type="ECO:0000256" key="4">
    <source>
        <dbReference type="ARBA" id="ARBA00023263"/>
    </source>
</evidence>
<dbReference type="Gene3D" id="2.60.40.1090">
    <property type="entry name" value="Fimbrial-type adhesion domain"/>
    <property type="match status" value="1"/>
</dbReference>
<dbReference type="GO" id="GO:0043709">
    <property type="term" value="P:cell adhesion involved in single-species biofilm formation"/>
    <property type="evidence" value="ECO:0007669"/>
    <property type="project" value="TreeGrafter"/>
</dbReference>
<accession>A0A1T5K5E6</accession>
<dbReference type="InterPro" id="IPR039458">
    <property type="entry name" value="FimA-like"/>
</dbReference>
<dbReference type="PANTHER" id="PTHR33420:SF3">
    <property type="entry name" value="FIMBRIAL SUBUNIT ELFA"/>
    <property type="match status" value="1"/>
</dbReference>
<dbReference type="SUPFAM" id="SSF49401">
    <property type="entry name" value="Bacterial adhesins"/>
    <property type="match status" value="1"/>
</dbReference>
<evidence type="ECO:0000313" key="6">
    <source>
        <dbReference type="EMBL" id="SKC58678.1"/>
    </source>
</evidence>